<dbReference type="AlphaFoldDB" id="A0A5A7PPF4"/>
<evidence type="ECO:0000313" key="3">
    <source>
        <dbReference type="Proteomes" id="UP000325081"/>
    </source>
</evidence>
<feature type="transmembrane region" description="Helical" evidence="1">
    <location>
        <begin position="89"/>
        <end position="112"/>
    </location>
</feature>
<reference evidence="3" key="1">
    <citation type="journal article" date="2019" name="Curr. Biol.">
        <title>Genome Sequence of Striga asiatica Provides Insight into the Evolution of Plant Parasitism.</title>
        <authorList>
            <person name="Yoshida S."/>
            <person name="Kim S."/>
            <person name="Wafula E.K."/>
            <person name="Tanskanen J."/>
            <person name="Kim Y.M."/>
            <person name="Honaas L."/>
            <person name="Yang Z."/>
            <person name="Spallek T."/>
            <person name="Conn C.E."/>
            <person name="Ichihashi Y."/>
            <person name="Cheong K."/>
            <person name="Cui S."/>
            <person name="Der J.P."/>
            <person name="Gundlach H."/>
            <person name="Jiao Y."/>
            <person name="Hori C."/>
            <person name="Ishida J.K."/>
            <person name="Kasahara H."/>
            <person name="Kiba T."/>
            <person name="Kim M.S."/>
            <person name="Koo N."/>
            <person name="Laohavisit A."/>
            <person name="Lee Y.H."/>
            <person name="Lumba S."/>
            <person name="McCourt P."/>
            <person name="Mortimer J.C."/>
            <person name="Mutuku J.M."/>
            <person name="Nomura T."/>
            <person name="Sasaki-Sekimoto Y."/>
            <person name="Seto Y."/>
            <person name="Wang Y."/>
            <person name="Wakatake T."/>
            <person name="Sakakibara H."/>
            <person name="Demura T."/>
            <person name="Yamaguchi S."/>
            <person name="Yoneyama K."/>
            <person name="Manabe R.I."/>
            <person name="Nelson D.C."/>
            <person name="Schulman A.H."/>
            <person name="Timko M.P."/>
            <person name="dePamphilis C.W."/>
            <person name="Choi D."/>
            <person name="Shirasu K."/>
        </authorList>
    </citation>
    <scope>NUCLEOTIDE SEQUENCE [LARGE SCALE GENOMIC DNA]</scope>
    <source>
        <strain evidence="3">cv. UVA1</strain>
    </source>
</reference>
<dbReference type="EMBL" id="BKCP01004938">
    <property type="protein sequence ID" value="GER34690.1"/>
    <property type="molecule type" value="Genomic_DNA"/>
</dbReference>
<evidence type="ECO:0000313" key="2">
    <source>
        <dbReference type="EMBL" id="GER34690.1"/>
    </source>
</evidence>
<feature type="transmembrane region" description="Helical" evidence="1">
    <location>
        <begin position="60"/>
        <end position="77"/>
    </location>
</feature>
<name>A0A5A7PPF4_STRAF</name>
<evidence type="ECO:0000256" key="1">
    <source>
        <dbReference type="SAM" id="Phobius"/>
    </source>
</evidence>
<keyword evidence="3" id="KW-1185">Reference proteome</keyword>
<gene>
    <name evidence="2" type="ORF">STAS_10935</name>
</gene>
<sequence length="170" mass="20131">MNAFSHQIDRYRIKANHVVSKVHNAGLWAKILLSRIATNGLEHREDFWFHLLIKLGYKQLSLHINSLFFFFLFYSILRTLDYKTRVLRIIAIFSRIIIIITLSIITKLEIIVEIHDMRLDARNFRQLKPHGQWPPAHPHVYNGCLIERQLAFPINEGPTTWRLTRVSEFS</sequence>
<accession>A0A5A7PPF4</accession>
<keyword evidence="1" id="KW-0812">Transmembrane</keyword>
<protein>
    <submittedName>
        <fullName evidence="2">Ion transport 2 domain protein</fullName>
    </submittedName>
</protein>
<organism evidence="2 3">
    <name type="scientific">Striga asiatica</name>
    <name type="common">Asiatic witchweed</name>
    <name type="synonym">Buchnera asiatica</name>
    <dbReference type="NCBI Taxonomy" id="4170"/>
    <lineage>
        <taxon>Eukaryota</taxon>
        <taxon>Viridiplantae</taxon>
        <taxon>Streptophyta</taxon>
        <taxon>Embryophyta</taxon>
        <taxon>Tracheophyta</taxon>
        <taxon>Spermatophyta</taxon>
        <taxon>Magnoliopsida</taxon>
        <taxon>eudicotyledons</taxon>
        <taxon>Gunneridae</taxon>
        <taxon>Pentapetalae</taxon>
        <taxon>asterids</taxon>
        <taxon>lamiids</taxon>
        <taxon>Lamiales</taxon>
        <taxon>Orobanchaceae</taxon>
        <taxon>Buchnereae</taxon>
        <taxon>Striga</taxon>
    </lineage>
</organism>
<keyword evidence="1" id="KW-1133">Transmembrane helix</keyword>
<dbReference type="Proteomes" id="UP000325081">
    <property type="component" value="Unassembled WGS sequence"/>
</dbReference>
<keyword evidence="1" id="KW-0472">Membrane</keyword>
<comment type="caution">
    <text evidence="2">The sequence shown here is derived from an EMBL/GenBank/DDBJ whole genome shotgun (WGS) entry which is preliminary data.</text>
</comment>
<proteinExistence type="predicted"/>